<evidence type="ECO:0000256" key="1">
    <source>
        <dbReference type="SAM" id="Phobius"/>
    </source>
</evidence>
<reference evidence="2" key="1">
    <citation type="journal article" date="2020" name="mSystems">
        <title>Genome- and Community-Level Interaction Insights into Carbon Utilization and Element Cycling Functions of Hydrothermarchaeota in Hydrothermal Sediment.</title>
        <authorList>
            <person name="Zhou Z."/>
            <person name="Liu Y."/>
            <person name="Xu W."/>
            <person name="Pan J."/>
            <person name="Luo Z.H."/>
            <person name="Li M."/>
        </authorList>
    </citation>
    <scope>NUCLEOTIDE SEQUENCE [LARGE SCALE GENOMIC DNA]</scope>
    <source>
        <strain evidence="2">HyVt-533</strain>
    </source>
</reference>
<dbReference type="InterPro" id="IPR021320">
    <property type="entry name" value="DUF2905"/>
</dbReference>
<protein>
    <submittedName>
        <fullName evidence="2">DUF2905 domain-containing protein</fullName>
    </submittedName>
</protein>
<dbReference type="Pfam" id="PF11146">
    <property type="entry name" value="DUF2905"/>
    <property type="match status" value="1"/>
</dbReference>
<feature type="transmembrane region" description="Helical" evidence="1">
    <location>
        <begin position="48"/>
        <end position="71"/>
    </location>
</feature>
<gene>
    <name evidence="2" type="ORF">ENJ96_07935</name>
</gene>
<dbReference type="EMBL" id="DROK01000234">
    <property type="protein sequence ID" value="HHI97768.1"/>
    <property type="molecule type" value="Genomic_DNA"/>
</dbReference>
<comment type="caution">
    <text evidence="2">The sequence shown here is derived from an EMBL/GenBank/DDBJ whole genome shotgun (WGS) entry which is preliminary data.</text>
</comment>
<sequence length="74" mass="8243">MNPFESLGKMLILLGVFIIVTGLLLVFGSKIPFLGRLPGDIVIKRGNFTFYFPLATCIVLSILLTLILSLFTRR</sequence>
<name>A0A7V5P0R2_9BACT</name>
<dbReference type="PANTHER" id="PTHR36443:SF1">
    <property type="entry name" value="BSR5223 PROTEIN"/>
    <property type="match status" value="1"/>
</dbReference>
<dbReference type="PANTHER" id="PTHR36443">
    <property type="entry name" value="BSR5223 PROTEIN"/>
    <property type="match status" value="1"/>
</dbReference>
<dbReference type="Proteomes" id="UP000886101">
    <property type="component" value="Unassembled WGS sequence"/>
</dbReference>
<keyword evidence="1" id="KW-1133">Transmembrane helix</keyword>
<feature type="transmembrane region" description="Helical" evidence="1">
    <location>
        <begin position="7"/>
        <end position="28"/>
    </location>
</feature>
<proteinExistence type="predicted"/>
<evidence type="ECO:0000313" key="2">
    <source>
        <dbReference type="EMBL" id="HHI97768.1"/>
    </source>
</evidence>
<dbReference type="AlphaFoldDB" id="A0A7V5P0R2"/>
<organism evidence="2">
    <name type="scientific">Thermodesulfatator atlanticus</name>
    <dbReference type="NCBI Taxonomy" id="501497"/>
    <lineage>
        <taxon>Bacteria</taxon>
        <taxon>Pseudomonadati</taxon>
        <taxon>Thermodesulfobacteriota</taxon>
        <taxon>Thermodesulfobacteria</taxon>
        <taxon>Thermodesulfobacteriales</taxon>
        <taxon>Thermodesulfatatoraceae</taxon>
        <taxon>Thermodesulfatator</taxon>
    </lineage>
</organism>
<accession>A0A7V5P0R2</accession>
<keyword evidence="1" id="KW-0812">Transmembrane</keyword>
<keyword evidence="1" id="KW-0472">Membrane</keyword>